<dbReference type="NCBIfam" id="TIGR00564">
    <property type="entry name" value="trpE_most"/>
    <property type="match status" value="1"/>
</dbReference>
<comment type="subunit">
    <text evidence="3">Heterotetramer consisting of two non-identical subunits: a beta subunit and a large alpha subunit.</text>
</comment>
<evidence type="ECO:0000256" key="4">
    <source>
        <dbReference type="ARBA" id="ARBA00012266"/>
    </source>
</evidence>
<dbReference type="Pfam" id="PF04715">
    <property type="entry name" value="Anth_synt_I_N"/>
    <property type="match status" value="1"/>
</dbReference>
<evidence type="ECO:0000313" key="11">
    <source>
        <dbReference type="EMBL" id="KAL2555675.1"/>
    </source>
</evidence>
<dbReference type="PANTHER" id="PTHR11236:SF9">
    <property type="entry name" value="ANTHRANILATE SYNTHASE COMPONENT 1"/>
    <property type="match status" value="1"/>
</dbReference>
<dbReference type="PANTHER" id="PTHR11236">
    <property type="entry name" value="AMINOBENZOATE/ANTHRANILATE SYNTHASE"/>
    <property type="match status" value="1"/>
</dbReference>
<evidence type="ECO:0000256" key="2">
    <source>
        <dbReference type="ARBA" id="ARBA00009562"/>
    </source>
</evidence>
<dbReference type="PRINTS" id="PR00095">
    <property type="entry name" value="ANTSNTHASEI"/>
</dbReference>
<dbReference type="FunFam" id="3.60.120.10:FF:000003">
    <property type="entry name" value="Anthranilate synthase component 1"/>
    <property type="match status" value="1"/>
</dbReference>
<evidence type="ECO:0000259" key="9">
    <source>
        <dbReference type="Pfam" id="PF00425"/>
    </source>
</evidence>
<evidence type="ECO:0000259" key="10">
    <source>
        <dbReference type="Pfam" id="PF04715"/>
    </source>
</evidence>
<comment type="caution">
    <text evidence="11">The sequence shown here is derived from an EMBL/GenBank/DDBJ whole genome shotgun (WGS) entry which is preliminary data.</text>
</comment>
<dbReference type="Gene3D" id="3.60.120.10">
    <property type="entry name" value="Anthranilate synthase"/>
    <property type="match status" value="1"/>
</dbReference>
<dbReference type="InterPro" id="IPR005801">
    <property type="entry name" value="ADC_synthase"/>
</dbReference>
<dbReference type="InterPro" id="IPR006805">
    <property type="entry name" value="Anth_synth_I_N"/>
</dbReference>
<evidence type="ECO:0000256" key="8">
    <source>
        <dbReference type="ARBA" id="ARBA00023239"/>
    </source>
</evidence>
<dbReference type="InterPro" id="IPR019999">
    <property type="entry name" value="Anth_synth_I-like"/>
</dbReference>
<feature type="domain" description="Chorismate-utilising enzyme C-terminal" evidence="9">
    <location>
        <begin position="310"/>
        <end position="581"/>
    </location>
</feature>
<dbReference type="EC" id="4.1.3.27" evidence="4"/>
<dbReference type="InterPro" id="IPR005256">
    <property type="entry name" value="Anth_synth_I_PabB"/>
</dbReference>
<sequence>MQAPTFSHWLSPANKRLSPENHRLSLVTDISSRRSSSSIVSVRFLTIRCRSIQSPSLGFSIYIYVCELKFLDEKTFIEASKNGNLIPLCEIIFSDQLTPVLAYRCLVKEDDREAPSFLFESVNPGYRTTTVGRYSVVGAQPAMEIVAKENKVTVLDHEAGKMTERVVEDPMMIPRSISEDWRPQLVEELPDAFCGGWVGFFSYDTVRYLEKKRLSFSSAPKDDRNLADIHLGLYEDVIVFDHVEKKVYVIHWVRLERYLSAEMAYTDGITRLEKLVSRVKDIDLPRLSPGFIELRTHNFGLTLNKSNMTSEEYKNAVIQAKEHILAGDIFQIVLSQRFERRTFADPFEIYRSLRVVNPSPYMSYLQARGCILVASSPEVLTCIKKKKIVNRPLAGTIRRGKTPLEDEMLEMMMLKDEKQCAEHIMLVDLGRNDVGKVSKSGSVKVEKLMTVERYSHVMHMSSTITGELLDHLTCWDALQAALPVGTVSGAPKVKAMELIDQFEVTRRGPYSGGFGGISFIGDMEIALALRTMVFSTGARYDTIYSYKNANMRQEWTAHLQAGAGIVADSNPDEEHVECQRKAAALERAIELAESAFINKGCAEPAIDGPMHKLPWSLVQKSCVEKIHLDDPL</sequence>
<dbReference type="GO" id="GO:0000162">
    <property type="term" value="P:L-tryptophan biosynthetic process"/>
    <property type="evidence" value="ECO:0007669"/>
    <property type="project" value="UniProtKB-KW"/>
</dbReference>
<organism evidence="11 12">
    <name type="scientific">Forsythia ovata</name>
    <dbReference type="NCBI Taxonomy" id="205694"/>
    <lineage>
        <taxon>Eukaryota</taxon>
        <taxon>Viridiplantae</taxon>
        <taxon>Streptophyta</taxon>
        <taxon>Embryophyta</taxon>
        <taxon>Tracheophyta</taxon>
        <taxon>Spermatophyta</taxon>
        <taxon>Magnoliopsida</taxon>
        <taxon>eudicotyledons</taxon>
        <taxon>Gunneridae</taxon>
        <taxon>Pentapetalae</taxon>
        <taxon>asterids</taxon>
        <taxon>lamiids</taxon>
        <taxon>Lamiales</taxon>
        <taxon>Oleaceae</taxon>
        <taxon>Forsythieae</taxon>
        <taxon>Forsythia</taxon>
    </lineage>
</organism>
<evidence type="ECO:0000256" key="1">
    <source>
        <dbReference type="ARBA" id="ARBA00004873"/>
    </source>
</evidence>
<comment type="similarity">
    <text evidence="2">Belongs to the anthranilate synthase component I family.</text>
</comment>
<protein>
    <recommendedName>
        <fullName evidence="4">anthranilate synthase</fullName>
        <ecNumber evidence="4">4.1.3.27</ecNumber>
    </recommendedName>
</protein>
<dbReference type="Proteomes" id="UP001604277">
    <property type="component" value="Unassembled WGS sequence"/>
</dbReference>
<evidence type="ECO:0000256" key="6">
    <source>
        <dbReference type="ARBA" id="ARBA00022822"/>
    </source>
</evidence>
<comment type="pathway">
    <text evidence="1">Amino-acid biosynthesis; L-tryptophan biosynthesis; L-tryptophan from chorismate: step 1/5.</text>
</comment>
<accession>A0ABD1X150</accession>
<evidence type="ECO:0000256" key="5">
    <source>
        <dbReference type="ARBA" id="ARBA00022605"/>
    </source>
</evidence>
<reference evidence="12" key="1">
    <citation type="submission" date="2024-07" db="EMBL/GenBank/DDBJ databases">
        <title>Two chromosome-level genome assemblies of Korean endemic species Abeliophyllum distichum and Forsythia ovata (Oleaceae).</title>
        <authorList>
            <person name="Jang H."/>
        </authorList>
    </citation>
    <scope>NUCLEOTIDE SEQUENCE [LARGE SCALE GENOMIC DNA]</scope>
</reference>
<gene>
    <name evidence="11" type="ORF">Fot_00414</name>
</gene>
<proteinExistence type="inferred from homology"/>
<dbReference type="SUPFAM" id="SSF56322">
    <property type="entry name" value="ADC synthase"/>
    <property type="match status" value="1"/>
</dbReference>
<feature type="domain" description="Anthranilate synthase component I N-terminal" evidence="10">
    <location>
        <begin position="95"/>
        <end position="249"/>
    </location>
</feature>
<dbReference type="EMBL" id="JBFOLJ010000001">
    <property type="protein sequence ID" value="KAL2555675.1"/>
    <property type="molecule type" value="Genomic_DNA"/>
</dbReference>
<keyword evidence="5" id="KW-0028">Amino-acid biosynthesis</keyword>
<keyword evidence="7" id="KW-0057">Aromatic amino acid biosynthesis</keyword>
<dbReference type="Pfam" id="PF00425">
    <property type="entry name" value="Chorismate_bind"/>
    <property type="match status" value="1"/>
</dbReference>
<evidence type="ECO:0000313" key="12">
    <source>
        <dbReference type="Proteomes" id="UP001604277"/>
    </source>
</evidence>
<keyword evidence="6" id="KW-0822">Tryptophan biosynthesis</keyword>
<evidence type="ECO:0000256" key="3">
    <source>
        <dbReference type="ARBA" id="ARBA00011653"/>
    </source>
</evidence>
<dbReference type="InterPro" id="IPR015890">
    <property type="entry name" value="Chorismate_C"/>
</dbReference>
<dbReference type="GO" id="GO:0004049">
    <property type="term" value="F:anthranilate synthase activity"/>
    <property type="evidence" value="ECO:0007669"/>
    <property type="project" value="UniProtKB-EC"/>
</dbReference>
<keyword evidence="8" id="KW-0456">Lyase</keyword>
<evidence type="ECO:0000256" key="7">
    <source>
        <dbReference type="ARBA" id="ARBA00023141"/>
    </source>
</evidence>
<name>A0ABD1X150_9LAMI</name>
<keyword evidence="12" id="KW-1185">Reference proteome</keyword>
<dbReference type="AlphaFoldDB" id="A0ABD1X150"/>